<evidence type="ECO:0000256" key="7">
    <source>
        <dbReference type="ARBA" id="ARBA00048539"/>
    </source>
</evidence>
<dbReference type="PANTHER" id="PTHR43033:SF1">
    <property type="entry name" value="TRNA(ILE)-LYSIDINE SYNTHASE-RELATED"/>
    <property type="match status" value="1"/>
</dbReference>
<organism evidence="10 11">
    <name type="scientific">Stigmatella aurantiaca (strain DW4/3-1)</name>
    <dbReference type="NCBI Taxonomy" id="378806"/>
    <lineage>
        <taxon>Bacteria</taxon>
        <taxon>Pseudomonadati</taxon>
        <taxon>Myxococcota</taxon>
        <taxon>Myxococcia</taxon>
        <taxon>Myxococcales</taxon>
        <taxon>Cystobacterineae</taxon>
        <taxon>Archangiaceae</taxon>
        <taxon>Stigmatella</taxon>
    </lineage>
</organism>
<dbReference type="NCBIfam" id="TIGR02432">
    <property type="entry name" value="lysidine_TilS_N"/>
    <property type="match status" value="1"/>
</dbReference>
<dbReference type="AlphaFoldDB" id="Q08SP0"/>
<keyword evidence="3 8" id="KW-0436">Ligase</keyword>
<keyword evidence="5 8" id="KW-0547">Nucleotide-binding</keyword>
<dbReference type="GO" id="GO:0005524">
    <property type="term" value="F:ATP binding"/>
    <property type="evidence" value="ECO:0007669"/>
    <property type="project" value="UniProtKB-UniRule"/>
</dbReference>
<dbReference type="InterPro" id="IPR014729">
    <property type="entry name" value="Rossmann-like_a/b/a_fold"/>
</dbReference>
<evidence type="ECO:0000256" key="6">
    <source>
        <dbReference type="ARBA" id="ARBA00022840"/>
    </source>
</evidence>
<keyword evidence="4 8" id="KW-0819">tRNA processing</keyword>
<evidence type="ECO:0000256" key="1">
    <source>
        <dbReference type="ARBA" id="ARBA00004496"/>
    </source>
</evidence>
<dbReference type="EMBL" id="AAMD01000160">
    <property type="protein sequence ID" value="EAU63482.1"/>
    <property type="molecule type" value="Genomic_DNA"/>
</dbReference>
<dbReference type="NCBIfam" id="TIGR02433">
    <property type="entry name" value="lysidine_TilS_C"/>
    <property type="match status" value="1"/>
</dbReference>
<dbReference type="GO" id="GO:0005737">
    <property type="term" value="C:cytoplasm"/>
    <property type="evidence" value="ECO:0007669"/>
    <property type="project" value="UniProtKB-SubCell"/>
</dbReference>
<evidence type="ECO:0000256" key="5">
    <source>
        <dbReference type="ARBA" id="ARBA00022741"/>
    </source>
</evidence>
<dbReference type="Gene3D" id="3.40.50.620">
    <property type="entry name" value="HUPs"/>
    <property type="match status" value="1"/>
</dbReference>
<dbReference type="SUPFAM" id="SSF52402">
    <property type="entry name" value="Adenine nucleotide alpha hydrolases-like"/>
    <property type="match status" value="1"/>
</dbReference>
<dbReference type="Pfam" id="PF11734">
    <property type="entry name" value="TilS_C"/>
    <property type="match status" value="1"/>
</dbReference>
<evidence type="ECO:0000256" key="3">
    <source>
        <dbReference type="ARBA" id="ARBA00022598"/>
    </source>
</evidence>
<dbReference type="SUPFAM" id="SSF82829">
    <property type="entry name" value="MesJ substrate recognition domain-like"/>
    <property type="match status" value="1"/>
</dbReference>
<evidence type="ECO:0000256" key="4">
    <source>
        <dbReference type="ARBA" id="ARBA00022694"/>
    </source>
</evidence>
<comment type="caution">
    <text evidence="10">The sequence shown here is derived from an EMBL/GenBank/DDBJ whole genome shotgun (WGS) entry which is preliminary data.</text>
</comment>
<dbReference type="SMART" id="SM00977">
    <property type="entry name" value="TilS_C"/>
    <property type="match status" value="1"/>
</dbReference>
<dbReference type="HAMAP" id="MF_01161">
    <property type="entry name" value="tRNA_Ile_lys_synt"/>
    <property type="match status" value="1"/>
</dbReference>
<sequence>MPCNVACEKSIPPPLVMPRPRRATRLICRTLEASFRSVGLAHRSVLLAVSGGVDSTALLLGTALVRERLGILVEVATLDHGLRPEAMEEVRAVERLAARQKMICHVRSLHVKEGPGLEVRAREARYAALSQLCSERKLAAIATAHTASDQAETLLMRLARGTSLRGATGITSARGVLVRPLLALTREQVEAFLGEQEEGFAVDPMNADPRFLRARIRHHVLPALTQAVGYPVTERLASFARLAAEDEALLQSLAGAAWDRLRGSGEGLDAVGVRALELPLRRRVLARLLAEARAVVDAATLERVLAAVEGGRSATLSHGLQLRASGGLVRCVRVPVSRPEPRALALEGPGASGPWAETGWHFEVRGGEEPPGALVLPLSEETCWPLTVRLRRPGDRLRGKNGSRKLQDVLVDLRMPAERRDLHPVVVDARGQVLWVPGLWAAPREKVVSRQSLWASPPGPSRRGSASL</sequence>
<dbReference type="Pfam" id="PF01171">
    <property type="entry name" value="ATP_bind_3"/>
    <property type="match status" value="1"/>
</dbReference>
<dbReference type="InterPro" id="IPR012795">
    <property type="entry name" value="tRNA_Ile_lys_synt_N"/>
</dbReference>
<comment type="domain">
    <text evidence="8">The N-terminal region contains the highly conserved SGGXDS motif, predicted to be a P-loop motif involved in ATP binding.</text>
</comment>
<dbReference type="Gene3D" id="1.20.59.20">
    <property type="match status" value="1"/>
</dbReference>
<evidence type="ECO:0000259" key="9">
    <source>
        <dbReference type="SMART" id="SM00977"/>
    </source>
</evidence>
<dbReference type="SUPFAM" id="SSF56037">
    <property type="entry name" value="PheT/TilS domain"/>
    <property type="match status" value="1"/>
</dbReference>
<reference evidence="10 11" key="1">
    <citation type="submission" date="2006-04" db="EMBL/GenBank/DDBJ databases">
        <authorList>
            <person name="Nierman W.C."/>
        </authorList>
    </citation>
    <scope>NUCLEOTIDE SEQUENCE [LARGE SCALE GENOMIC DNA]</scope>
    <source>
        <strain evidence="10 11">DW4/3-1</strain>
    </source>
</reference>
<dbReference type="CDD" id="cd01992">
    <property type="entry name" value="TilS_N"/>
    <property type="match status" value="1"/>
</dbReference>
<keyword evidence="2 8" id="KW-0963">Cytoplasm</keyword>
<dbReference type="InterPro" id="IPR012796">
    <property type="entry name" value="Lysidine-tRNA-synth_C"/>
</dbReference>
<dbReference type="InterPro" id="IPR012094">
    <property type="entry name" value="tRNA_Ile_lys_synt"/>
</dbReference>
<accession>Q08SP0</accession>
<feature type="binding site" evidence="8">
    <location>
        <begin position="50"/>
        <end position="55"/>
    </location>
    <ligand>
        <name>ATP</name>
        <dbReference type="ChEBI" id="CHEBI:30616"/>
    </ligand>
</feature>
<feature type="domain" description="Lysidine-tRNA(Ile) synthetase C-terminal" evidence="9">
    <location>
        <begin position="386"/>
        <end position="447"/>
    </location>
</feature>
<evidence type="ECO:0000256" key="2">
    <source>
        <dbReference type="ARBA" id="ARBA00022490"/>
    </source>
</evidence>
<keyword evidence="6 8" id="KW-0067">ATP-binding</keyword>
<comment type="similarity">
    <text evidence="8">Belongs to the tRNA(Ile)-lysidine synthase family.</text>
</comment>
<gene>
    <name evidence="8" type="primary">tilS</name>
    <name evidence="10" type="ORF">STIAU_6991</name>
</gene>
<dbReference type="Proteomes" id="UP000032702">
    <property type="component" value="Unassembled WGS sequence"/>
</dbReference>
<evidence type="ECO:0000256" key="8">
    <source>
        <dbReference type="HAMAP-Rule" id="MF_01161"/>
    </source>
</evidence>
<dbReference type="GO" id="GO:0006400">
    <property type="term" value="P:tRNA modification"/>
    <property type="evidence" value="ECO:0007669"/>
    <property type="project" value="UniProtKB-UniRule"/>
</dbReference>
<comment type="catalytic activity">
    <reaction evidence="7 8">
        <text>cytidine(34) in tRNA(Ile2) + L-lysine + ATP = lysidine(34) in tRNA(Ile2) + AMP + diphosphate + H(+)</text>
        <dbReference type="Rhea" id="RHEA:43744"/>
        <dbReference type="Rhea" id="RHEA-COMP:10625"/>
        <dbReference type="Rhea" id="RHEA-COMP:10670"/>
        <dbReference type="ChEBI" id="CHEBI:15378"/>
        <dbReference type="ChEBI" id="CHEBI:30616"/>
        <dbReference type="ChEBI" id="CHEBI:32551"/>
        <dbReference type="ChEBI" id="CHEBI:33019"/>
        <dbReference type="ChEBI" id="CHEBI:82748"/>
        <dbReference type="ChEBI" id="CHEBI:83665"/>
        <dbReference type="ChEBI" id="CHEBI:456215"/>
        <dbReference type="EC" id="6.3.4.19"/>
    </reaction>
</comment>
<evidence type="ECO:0000313" key="11">
    <source>
        <dbReference type="Proteomes" id="UP000032702"/>
    </source>
</evidence>
<name>Q08SP0_STIAD</name>
<dbReference type="PANTHER" id="PTHR43033">
    <property type="entry name" value="TRNA(ILE)-LYSIDINE SYNTHASE-RELATED"/>
    <property type="match status" value="1"/>
</dbReference>
<dbReference type="PATRIC" id="fig|378806.16.peg.2361"/>
<proteinExistence type="inferred from homology"/>
<dbReference type="GO" id="GO:0032267">
    <property type="term" value="F:tRNA(Ile)-lysidine synthase activity"/>
    <property type="evidence" value="ECO:0007669"/>
    <property type="project" value="UniProtKB-EC"/>
</dbReference>
<dbReference type="InterPro" id="IPR011063">
    <property type="entry name" value="TilS/TtcA_N"/>
</dbReference>
<protein>
    <recommendedName>
        <fullName evidence="8">tRNA(Ile)-lysidine synthase</fullName>
        <ecNumber evidence="8">6.3.4.19</ecNumber>
    </recommendedName>
    <alternativeName>
        <fullName evidence="8">tRNA(Ile)-2-lysyl-cytidine synthase</fullName>
    </alternativeName>
    <alternativeName>
        <fullName evidence="8">tRNA(Ile)-lysidine synthetase</fullName>
    </alternativeName>
</protein>
<comment type="subcellular location">
    <subcellularLocation>
        <location evidence="1 8">Cytoplasm</location>
    </subcellularLocation>
</comment>
<comment type="function">
    <text evidence="8">Ligates lysine onto the cytidine present at position 34 of the AUA codon-specific tRNA(Ile) that contains the anticodon CAU, in an ATP-dependent manner. Cytidine is converted to lysidine, thus changing the amino acid specificity of the tRNA from methionine to isoleucine.</text>
</comment>
<evidence type="ECO:0000313" key="10">
    <source>
        <dbReference type="EMBL" id="EAU63482.1"/>
    </source>
</evidence>
<dbReference type="EC" id="6.3.4.19" evidence="8"/>